<gene>
    <name evidence="2" type="primary">Odf3l1</name>
</gene>
<dbReference type="CTD" id="161753"/>
<dbReference type="AlphaFoldDB" id="A0A6P6E8F7"/>
<evidence type="ECO:0000313" key="2">
    <source>
        <dbReference type="RefSeq" id="XP_023568377.1"/>
    </source>
</evidence>
<dbReference type="InParanoid" id="A0A6P6E8F7"/>
<dbReference type="PANTHER" id="PTHR21580">
    <property type="entry name" value="SHIPPO-1-RELATED"/>
    <property type="match status" value="1"/>
</dbReference>
<proteinExistence type="predicted"/>
<accession>A0A6P6E8F7</accession>
<dbReference type="InterPro" id="IPR051291">
    <property type="entry name" value="CIMAP"/>
</dbReference>
<dbReference type="OrthoDB" id="429991at2759"/>
<dbReference type="InterPro" id="IPR010736">
    <property type="entry name" value="SHIPPO-rpt"/>
</dbReference>
<dbReference type="Pfam" id="PF07004">
    <property type="entry name" value="SHIPPO-rpt"/>
    <property type="match status" value="3"/>
</dbReference>
<name>A0A6P6E8F7_OCTDE</name>
<protein>
    <submittedName>
        <fullName evidence="2">Outer dense fiber protein 3-like protein 1 isoform X1</fullName>
    </submittedName>
</protein>
<dbReference type="PANTHER" id="PTHR21580:SF3">
    <property type="entry name" value="OUTER DENSE FIBER PROTEIN 3-LIKE PROTEIN 1"/>
    <property type="match status" value="1"/>
</dbReference>
<dbReference type="RefSeq" id="XP_023568377.1">
    <property type="nucleotide sequence ID" value="XM_023712609.1"/>
</dbReference>
<dbReference type="GeneID" id="101578467"/>
<organism evidence="1 2">
    <name type="scientific">Octodon degus</name>
    <name type="common">Degu</name>
    <name type="synonym">Sciurus degus</name>
    <dbReference type="NCBI Taxonomy" id="10160"/>
    <lineage>
        <taxon>Eukaryota</taxon>
        <taxon>Metazoa</taxon>
        <taxon>Chordata</taxon>
        <taxon>Craniata</taxon>
        <taxon>Vertebrata</taxon>
        <taxon>Euteleostomi</taxon>
        <taxon>Mammalia</taxon>
        <taxon>Eutheria</taxon>
        <taxon>Euarchontoglires</taxon>
        <taxon>Glires</taxon>
        <taxon>Rodentia</taxon>
        <taxon>Hystricomorpha</taxon>
        <taxon>Octodontidae</taxon>
        <taxon>Octodon</taxon>
    </lineage>
</organism>
<dbReference type="GO" id="GO:0005856">
    <property type="term" value="C:cytoskeleton"/>
    <property type="evidence" value="ECO:0007669"/>
    <property type="project" value="TreeGrafter"/>
</dbReference>
<sequence>MELMRETPKSGSPRSLGFLVGLSTPSSLGGPGFPICPAGRLACVVSKALAVLALNLGTQGHPASAMRLPKGAGNNVFYAQHPEKEELLPSRQEVKQTPVIMALIRGPGPARYLRPSCTGYVAHDSSLVRGPAFTLHERHSEKRITDVCSPGPCYYLNPKITRFGMSSCPQVPMDSRVTSLRLSPTPAPGHYNLEKIHPPDEHRAPQYTFGYRCPVRVMDPNPAPNCYQLPLLLGPNTPVHRAAPCFSLAPAVKNWFYQENVAGGPGPAAHARPEPSVYQNRSPAYSMARRHAYPLDHTLRPGPGSHDVQQVTLHKPRTPAFTMGTRHSAHLCPLVVDIRD</sequence>
<dbReference type="FunCoup" id="A0A6P6E8F7">
    <property type="interactions" value="27"/>
</dbReference>
<dbReference type="Proteomes" id="UP000515203">
    <property type="component" value="Unplaced"/>
</dbReference>
<evidence type="ECO:0000313" key="1">
    <source>
        <dbReference type="Proteomes" id="UP000515203"/>
    </source>
</evidence>
<keyword evidence="1" id="KW-1185">Reference proteome</keyword>
<reference evidence="2" key="1">
    <citation type="submission" date="2025-08" db="UniProtKB">
        <authorList>
            <consortium name="RefSeq"/>
        </authorList>
    </citation>
    <scope>IDENTIFICATION</scope>
</reference>